<organism evidence="1 2">
    <name type="scientific">Acinetobacter phage vB_AbaM_ME3</name>
    <dbReference type="NCBI Taxonomy" id="1837876"/>
    <lineage>
        <taxon>Viruses</taxon>
        <taxon>Duplodnaviria</taxon>
        <taxon>Heunggongvirae</taxon>
        <taxon>Uroviricota</taxon>
        <taxon>Caudoviricetes</taxon>
        <taxon>Metrivirus</taxon>
        <taxon>Metrivirus ME3</taxon>
    </lineage>
</organism>
<proteinExistence type="predicted"/>
<protein>
    <submittedName>
        <fullName evidence="1">Uncharacterized protein</fullName>
    </submittedName>
</protein>
<dbReference type="EMBL" id="KU935715">
    <property type="protein sequence ID" value="AND75326.1"/>
    <property type="molecule type" value="Genomic_DNA"/>
</dbReference>
<evidence type="ECO:0000313" key="1">
    <source>
        <dbReference type="EMBL" id="AND75326.1"/>
    </source>
</evidence>
<keyword evidence="2" id="KW-1185">Reference proteome</keyword>
<evidence type="ECO:0000313" key="2">
    <source>
        <dbReference type="Proteomes" id="UP000225947"/>
    </source>
</evidence>
<reference evidence="2" key="1">
    <citation type="submission" date="2016-03" db="EMBL/GenBank/DDBJ databases">
        <title>Characterization of Acinetobacter baumannii phage vB_AbaM_ME3.</title>
        <authorList>
            <person name="Buttimer C.T.H."/>
            <person name="Elbreki M."/>
            <person name="Coffey A."/>
        </authorList>
    </citation>
    <scope>NUCLEOTIDE SEQUENCE [LARGE SCALE GENOMIC DNA]</scope>
</reference>
<sequence>MLYGIYKHVTIKLKDGSNVVTTSRVIDTKRHSITNMSVIDVFNFCNSNNIPLSETTFDSVRGSVDLVQFIYEEEDKIRERLEQKKKEDYELYLSLKKRFNDV</sequence>
<name>A0A172Q0E7_9CAUD</name>
<accession>A0A172Q0E7</accession>
<dbReference type="SMR" id="A0A172Q0E7"/>
<dbReference type="Proteomes" id="UP000225947">
    <property type="component" value="Segment"/>
</dbReference>
<gene>
    <name evidence="1" type="ORF">ME3_165</name>
</gene>